<organism evidence="3 4">
    <name type="scientific">Trichoplax adhaerens</name>
    <name type="common">Trichoplax reptans</name>
    <dbReference type="NCBI Taxonomy" id="10228"/>
    <lineage>
        <taxon>Eukaryota</taxon>
        <taxon>Metazoa</taxon>
        <taxon>Placozoa</taxon>
        <taxon>Uniplacotomia</taxon>
        <taxon>Trichoplacea</taxon>
        <taxon>Trichoplacidae</taxon>
        <taxon>Trichoplax</taxon>
    </lineage>
</organism>
<dbReference type="GO" id="GO:0005788">
    <property type="term" value="C:endoplasmic reticulum lumen"/>
    <property type="evidence" value="ECO:0000318"/>
    <property type="project" value="GO_Central"/>
</dbReference>
<dbReference type="PANTHER" id="PTHR43539">
    <property type="entry name" value="FLAVIN-BINDING MONOOXYGENASE-LIKE PROTEIN (AFU_ORTHOLOGUE AFUA_4G09220)"/>
    <property type="match status" value="1"/>
</dbReference>
<reference evidence="3 4" key="1">
    <citation type="journal article" date="2008" name="Nature">
        <title>The Trichoplax genome and the nature of placozoans.</title>
        <authorList>
            <person name="Srivastava M."/>
            <person name="Begovic E."/>
            <person name="Chapman J."/>
            <person name="Putnam N.H."/>
            <person name="Hellsten U."/>
            <person name="Kawashima T."/>
            <person name="Kuo A."/>
            <person name="Mitros T."/>
            <person name="Salamov A."/>
            <person name="Carpenter M.L."/>
            <person name="Signorovitch A.Y."/>
            <person name="Moreno M.A."/>
            <person name="Kamm K."/>
            <person name="Grimwood J."/>
            <person name="Schmutz J."/>
            <person name="Shapiro H."/>
            <person name="Grigoriev I.V."/>
            <person name="Buss L.W."/>
            <person name="Schierwater B."/>
            <person name="Dellaporta S.L."/>
            <person name="Rokhsar D.S."/>
        </authorList>
    </citation>
    <scope>NUCLEOTIDE SEQUENCE [LARGE SCALE GENOMIC DNA]</scope>
    <source>
        <strain evidence="3 4">Grell-BS-1999</strain>
    </source>
</reference>
<dbReference type="OMA" id="TITWIEA"/>
<dbReference type="eggNOG" id="KOG1399">
    <property type="taxonomic scope" value="Eukaryota"/>
</dbReference>
<dbReference type="InParanoid" id="B3S8E9"/>
<proteinExistence type="predicted"/>
<name>B3S8E9_TRIAD</name>
<dbReference type="AlphaFoldDB" id="B3S8E9"/>
<dbReference type="GeneID" id="6757728"/>
<evidence type="ECO:0008006" key="5">
    <source>
        <dbReference type="Google" id="ProtNLM"/>
    </source>
</evidence>
<feature type="chain" id="PRO_5002798555" description="FAD/NAD(P)-binding domain-containing protein" evidence="2">
    <location>
        <begin position="24"/>
        <end position="328"/>
    </location>
</feature>
<sequence length="328" mass="37234">MKKNILLTLSILVLLELLSMIQAQITLKLYKYCIVGSGPGGLQMAYFLKKANRKYIVFEKNKISGSFFTHYPRHRQLLSVNKKFTGAKNAEFNLRHDWNSLLSDNASLIMPNYSDKYYPHADELVRYLNDYANQFKLNIQYDTNIVRISRVHYKKKIKFKMMDQRNTLTLCDVAIVSTGLSVPYIPPNITGIDLTEGYESISTNASDYEGQSVLILGQGNSAFETAQAISSTCNFLHMHGRGGVRLATSTHYIGDVRAVNSKVIDSYQLKTLDGLNEQDIRKMGFVKTPDNRIKDCPKTSKGDLEDDIRNSGYDRVIRCLGFQVLLKI</sequence>
<dbReference type="Proteomes" id="UP000009022">
    <property type="component" value="Unassembled WGS sequence"/>
</dbReference>
<gene>
    <name evidence="3" type="ORF">TRIADDRAFT_60515</name>
</gene>
<keyword evidence="4" id="KW-1185">Reference proteome</keyword>
<dbReference type="Gene3D" id="3.50.50.60">
    <property type="entry name" value="FAD/NAD(P)-binding domain"/>
    <property type="match status" value="1"/>
</dbReference>
<dbReference type="OrthoDB" id="66881at2759"/>
<dbReference type="FunFam" id="3.50.50.60:FF:000521">
    <property type="entry name" value="FAD dependent oxidoreductase domain containing 2"/>
    <property type="match status" value="1"/>
</dbReference>
<accession>B3S8E9</accession>
<dbReference type="PRINTS" id="PR00368">
    <property type="entry name" value="FADPNR"/>
</dbReference>
<dbReference type="GO" id="GO:0036503">
    <property type="term" value="P:ERAD pathway"/>
    <property type="evidence" value="ECO:0000318"/>
    <property type="project" value="GO_Central"/>
</dbReference>
<evidence type="ECO:0000256" key="2">
    <source>
        <dbReference type="SAM" id="SignalP"/>
    </source>
</evidence>
<dbReference type="GO" id="GO:0050660">
    <property type="term" value="F:flavin adenine dinucleotide binding"/>
    <property type="evidence" value="ECO:0000318"/>
    <property type="project" value="GO_Central"/>
</dbReference>
<dbReference type="InterPro" id="IPR036188">
    <property type="entry name" value="FAD/NAD-bd_sf"/>
</dbReference>
<dbReference type="SUPFAM" id="SSF51905">
    <property type="entry name" value="FAD/NAD(P)-binding domain"/>
    <property type="match status" value="1"/>
</dbReference>
<protein>
    <recommendedName>
        <fullName evidence="5">FAD/NAD(P)-binding domain-containing protein</fullName>
    </recommendedName>
</protein>
<dbReference type="EMBL" id="DS985256">
    <property type="protein sequence ID" value="EDV20871.1"/>
    <property type="molecule type" value="Genomic_DNA"/>
</dbReference>
<dbReference type="InterPro" id="IPR050982">
    <property type="entry name" value="Auxin_biosynth/cation_transpt"/>
</dbReference>
<feature type="signal peptide" evidence="2">
    <location>
        <begin position="1"/>
        <end position="23"/>
    </location>
</feature>
<dbReference type="HOGENOM" id="CLU_014290_1_0_1"/>
<dbReference type="KEGG" id="tad:TRIADDRAFT_60515"/>
<dbReference type="STRING" id="10228.B3S8E9"/>
<dbReference type="CTD" id="6757728"/>
<evidence type="ECO:0000256" key="1">
    <source>
        <dbReference type="ARBA" id="ARBA00023002"/>
    </source>
</evidence>
<dbReference type="RefSeq" id="XP_002116515.1">
    <property type="nucleotide sequence ID" value="XM_002116479.1"/>
</dbReference>
<evidence type="ECO:0000313" key="3">
    <source>
        <dbReference type="EMBL" id="EDV20871.1"/>
    </source>
</evidence>
<dbReference type="PANTHER" id="PTHR43539:SF23">
    <property type="entry name" value="FAD-DEPENDENT OXIDOREDUCTASE DOMAIN-CONTAINING PROTEIN 2"/>
    <property type="match status" value="1"/>
</dbReference>
<dbReference type="Pfam" id="PF13738">
    <property type="entry name" value="Pyr_redox_3"/>
    <property type="match status" value="1"/>
</dbReference>
<keyword evidence="2" id="KW-0732">Signal</keyword>
<keyword evidence="1" id="KW-0560">Oxidoreductase</keyword>
<dbReference type="PhylomeDB" id="B3S8E9"/>
<dbReference type="GO" id="GO:0004497">
    <property type="term" value="F:monooxygenase activity"/>
    <property type="evidence" value="ECO:0000318"/>
    <property type="project" value="GO_Central"/>
</dbReference>
<evidence type="ECO:0000313" key="4">
    <source>
        <dbReference type="Proteomes" id="UP000009022"/>
    </source>
</evidence>